<protein>
    <submittedName>
        <fullName evidence="1">Uncharacterized protein</fullName>
    </submittedName>
</protein>
<name>A0A0G4E5E2_PSEFS</name>
<reference evidence="1" key="1">
    <citation type="submission" date="2014-12" db="EMBL/GenBank/DDBJ databases">
        <authorList>
            <person name="Hall J."/>
        </authorList>
    </citation>
    <scope>NUCLEOTIDE SEQUENCE [LARGE SCALE GENOMIC DNA]</scope>
    <source>
        <strain evidence="1">SBW25</strain>
        <plasmid evidence="1">pQBR57</plasmid>
    </source>
</reference>
<evidence type="ECO:0000313" key="1">
    <source>
        <dbReference type="EMBL" id="CEK42192.1"/>
    </source>
</evidence>
<keyword evidence="1" id="KW-0614">Plasmid</keyword>
<reference evidence="1" key="2">
    <citation type="submission" date="2015-06" db="EMBL/GenBank/DDBJ databases">
        <title>Environmentally co-occuring mercury resistance plasmids are genetically and phenotypically diverse and confer variable context-dependent fitness effects.</title>
        <authorList>
            <person name="Hall J.P.J."/>
            <person name="Harrison E."/>
            <person name="Lilley A.K."/>
            <person name="Paterson S."/>
            <person name="Spiers A.J."/>
            <person name="Brockhurst M.A."/>
        </authorList>
    </citation>
    <scope>NUCLEOTIDE SEQUENCE [LARGE SCALE GENOMIC DNA]</scope>
    <source>
        <strain evidence="1">SBW25</strain>
        <plasmid evidence="1">pQBR57</plasmid>
    </source>
</reference>
<gene>
    <name evidence="1" type="ORF">PQBR57_0239</name>
</gene>
<accession>A0A0G4E5E2</accession>
<dbReference type="EMBL" id="LN713926">
    <property type="protein sequence ID" value="CEK42192.1"/>
    <property type="molecule type" value="Genomic_DNA"/>
</dbReference>
<dbReference type="AlphaFoldDB" id="A0A0G4E5E2"/>
<sequence>MGDWYSLAPRPERKYAKTPLKWTVRRVQNHVPAGMAVALPTLTVISIPIRQFLASKCEGRS</sequence>
<proteinExistence type="predicted"/>
<organism evidence="1">
    <name type="scientific">Pseudomonas fluorescens (strain SBW25)</name>
    <dbReference type="NCBI Taxonomy" id="216595"/>
    <lineage>
        <taxon>Bacteria</taxon>
        <taxon>Pseudomonadati</taxon>
        <taxon>Pseudomonadota</taxon>
        <taxon>Gammaproteobacteria</taxon>
        <taxon>Pseudomonadales</taxon>
        <taxon>Pseudomonadaceae</taxon>
        <taxon>Pseudomonas</taxon>
    </lineage>
</organism>
<geneLocation type="plasmid" evidence="1">
    <name>pQBR57</name>
</geneLocation>